<name>A0A0V1HR48_9BILA</name>
<comment type="caution">
    <text evidence="1">The sequence shown here is derived from an EMBL/GenBank/DDBJ whole genome shotgun (WGS) entry which is preliminary data.</text>
</comment>
<evidence type="ECO:0000313" key="2">
    <source>
        <dbReference type="Proteomes" id="UP000055024"/>
    </source>
</evidence>
<proteinExistence type="predicted"/>
<accession>A0A0V1HR48</accession>
<keyword evidence="2" id="KW-1185">Reference proteome</keyword>
<organism evidence="1 2">
    <name type="scientific">Trichinella zimbabwensis</name>
    <dbReference type="NCBI Taxonomy" id="268475"/>
    <lineage>
        <taxon>Eukaryota</taxon>
        <taxon>Metazoa</taxon>
        <taxon>Ecdysozoa</taxon>
        <taxon>Nematoda</taxon>
        <taxon>Enoplea</taxon>
        <taxon>Dorylaimia</taxon>
        <taxon>Trichinellida</taxon>
        <taxon>Trichinellidae</taxon>
        <taxon>Trichinella</taxon>
    </lineage>
</organism>
<dbReference type="Proteomes" id="UP000055024">
    <property type="component" value="Unassembled WGS sequence"/>
</dbReference>
<evidence type="ECO:0000313" key="1">
    <source>
        <dbReference type="EMBL" id="KRZ13251.1"/>
    </source>
</evidence>
<reference evidence="1 2" key="1">
    <citation type="submission" date="2015-01" db="EMBL/GenBank/DDBJ databases">
        <title>Evolution of Trichinella species and genotypes.</title>
        <authorList>
            <person name="Korhonen P.K."/>
            <person name="Edoardo P."/>
            <person name="Giuseppe L.R."/>
            <person name="Gasser R.B."/>
        </authorList>
    </citation>
    <scope>NUCLEOTIDE SEQUENCE [LARGE SCALE GENOMIC DNA]</scope>
    <source>
        <strain evidence="1">ISS1029</strain>
    </source>
</reference>
<protein>
    <submittedName>
        <fullName evidence="1">Uncharacterized protein</fullName>
    </submittedName>
</protein>
<dbReference type="OrthoDB" id="5916134at2759"/>
<dbReference type="AlphaFoldDB" id="A0A0V1HR48"/>
<sequence length="71" mass="8195">MYHSLTNGILIFAKEAGVRLLAQSNCWCGDGNFKIVQSWYQQLFTLHVFMRGKLLRVIYCLTVGKDVFTYS</sequence>
<dbReference type="EMBL" id="JYDP01000033">
    <property type="protein sequence ID" value="KRZ13251.1"/>
    <property type="molecule type" value="Genomic_DNA"/>
</dbReference>
<gene>
    <name evidence="1" type="ORF">T11_2267</name>
</gene>